<dbReference type="InterPro" id="IPR013078">
    <property type="entry name" value="His_Pase_superF_clade-1"/>
</dbReference>
<dbReference type="Gene3D" id="3.40.50.1240">
    <property type="entry name" value="Phosphoglycerate mutase-like"/>
    <property type="match status" value="1"/>
</dbReference>
<dbReference type="EMBL" id="KL198029">
    <property type="protein sequence ID" value="KDQ16130.1"/>
    <property type="molecule type" value="Genomic_DNA"/>
</dbReference>
<feature type="chain" id="PRO_5001641415" description="Phosphoglycerate mutase" evidence="1">
    <location>
        <begin position="22"/>
        <end position="302"/>
    </location>
</feature>
<dbReference type="GO" id="GO:0005737">
    <property type="term" value="C:cytoplasm"/>
    <property type="evidence" value="ECO:0007669"/>
    <property type="project" value="TreeGrafter"/>
</dbReference>
<dbReference type="HOGENOM" id="CLU_039184_0_0_1"/>
<dbReference type="OrthoDB" id="496981at2759"/>
<dbReference type="PANTHER" id="PTHR48100:SF1">
    <property type="entry name" value="HISTIDINE PHOSPHATASE FAMILY PROTEIN-RELATED"/>
    <property type="match status" value="1"/>
</dbReference>
<feature type="signal peptide" evidence="1">
    <location>
        <begin position="1"/>
        <end position="21"/>
    </location>
</feature>
<sequence length="302" mass="33169">MNHTVCAALVLGLQAIAMVSTAPRLHDYSIVPGVFIQSDPSTDPNAAGSIPARFGLIDDSPQRWAKFQDKLDNLNAQAVDGALYKVLFIGRHGQGYHNLAEELYGSDAWNSYWSKLDGDGNITWGPDPLLTELGISQAEVAHVAWKTEIPYGVPLPSLYSSPLSRAASTLEITFNDIMISEPPHARPLIVENFREVLGVHTCDKRKTKTYISQTYPNFDFEEGFTEEDLLWDPDVRETDAEFAVRARAALDVIFTADSSKYISITCHGGAIRNILSVIGHREYVLGTGGVIPVLVKAVPKTQ</sequence>
<dbReference type="GO" id="GO:0016791">
    <property type="term" value="F:phosphatase activity"/>
    <property type="evidence" value="ECO:0007669"/>
    <property type="project" value="TreeGrafter"/>
</dbReference>
<keyword evidence="1" id="KW-0732">Signal</keyword>
<protein>
    <recommendedName>
        <fullName evidence="4">Phosphoglycerate mutase</fullName>
    </recommendedName>
</protein>
<dbReference type="SUPFAM" id="SSF53254">
    <property type="entry name" value="Phosphoglycerate mutase-like"/>
    <property type="match status" value="1"/>
</dbReference>
<dbReference type="InterPro" id="IPR050275">
    <property type="entry name" value="PGM_Phosphatase"/>
</dbReference>
<name>A0A067MN30_BOTB1</name>
<evidence type="ECO:0008006" key="4">
    <source>
        <dbReference type="Google" id="ProtNLM"/>
    </source>
</evidence>
<organism evidence="2 3">
    <name type="scientific">Botryobasidium botryosum (strain FD-172 SS1)</name>
    <dbReference type="NCBI Taxonomy" id="930990"/>
    <lineage>
        <taxon>Eukaryota</taxon>
        <taxon>Fungi</taxon>
        <taxon>Dikarya</taxon>
        <taxon>Basidiomycota</taxon>
        <taxon>Agaricomycotina</taxon>
        <taxon>Agaricomycetes</taxon>
        <taxon>Cantharellales</taxon>
        <taxon>Botryobasidiaceae</taxon>
        <taxon>Botryobasidium</taxon>
    </lineage>
</organism>
<dbReference type="InParanoid" id="A0A067MN30"/>
<dbReference type="AlphaFoldDB" id="A0A067MN30"/>
<keyword evidence="3" id="KW-1185">Reference proteome</keyword>
<proteinExistence type="predicted"/>
<evidence type="ECO:0000256" key="1">
    <source>
        <dbReference type="SAM" id="SignalP"/>
    </source>
</evidence>
<dbReference type="CDD" id="cd07067">
    <property type="entry name" value="HP_PGM_like"/>
    <property type="match status" value="1"/>
</dbReference>
<evidence type="ECO:0000313" key="3">
    <source>
        <dbReference type="Proteomes" id="UP000027195"/>
    </source>
</evidence>
<dbReference type="SMART" id="SM00855">
    <property type="entry name" value="PGAM"/>
    <property type="match status" value="1"/>
</dbReference>
<dbReference type="InterPro" id="IPR029033">
    <property type="entry name" value="His_PPase_superfam"/>
</dbReference>
<dbReference type="Proteomes" id="UP000027195">
    <property type="component" value="Unassembled WGS sequence"/>
</dbReference>
<reference evidence="3" key="1">
    <citation type="journal article" date="2014" name="Proc. Natl. Acad. Sci. U.S.A.">
        <title>Extensive sampling of basidiomycete genomes demonstrates inadequacy of the white-rot/brown-rot paradigm for wood decay fungi.</title>
        <authorList>
            <person name="Riley R."/>
            <person name="Salamov A.A."/>
            <person name="Brown D.W."/>
            <person name="Nagy L.G."/>
            <person name="Floudas D."/>
            <person name="Held B.W."/>
            <person name="Levasseur A."/>
            <person name="Lombard V."/>
            <person name="Morin E."/>
            <person name="Otillar R."/>
            <person name="Lindquist E.A."/>
            <person name="Sun H."/>
            <person name="LaButti K.M."/>
            <person name="Schmutz J."/>
            <person name="Jabbour D."/>
            <person name="Luo H."/>
            <person name="Baker S.E."/>
            <person name="Pisabarro A.G."/>
            <person name="Walton J.D."/>
            <person name="Blanchette R.A."/>
            <person name="Henrissat B."/>
            <person name="Martin F."/>
            <person name="Cullen D."/>
            <person name="Hibbett D.S."/>
            <person name="Grigoriev I.V."/>
        </authorList>
    </citation>
    <scope>NUCLEOTIDE SEQUENCE [LARGE SCALE GENOMIC DNA]</scope>
    <source>
        <strain evidence="3">FD-172 SS1</strain>
    </source>
</reference>
<dbReference type="PANTHER" id="PTHR48100">
    <property type="entry name" value="BROAD-SPECIFICITY PHOSPHATASE YOR283W-RELATED"/>
    <property type="match status" value="1"/>
</dbReference>
<gene>
    <name evidence="2" type="ORF">BOTBODRAFT_130372</name>
</gene>
<dbReference type="Pfam" id="PF00300">
    <property type="entry name" value="His_Phos_1"/>
    <property type="match status" value="1"/>
</dbReference>
<evidence type="ECO:0000313" key="2">
    <source>
        <dbReference type="EMBL" id="KDQ16130.1"/>
    </source>
</evidence>
<accession>A0A067MN30</accession>
<dbReference type="FunCoup" id="A0A067MN30">
    <property type="interactions" value="319"/>
</dbReference>